<dbReference type="InterPro" id="IPR019818">
    <property type="entry name" value="IsoCit/isopropylmalate_DH_CS"/>
</dbReference>
<feature type="binding site" evidence="12">
    <location>
        <position position="273"/>
    </location>
    <ligand>
        <name>Mn(2+)</name>
        <dbReference type="ChEBI" id="CHEBI:29035"/>
    </ligand>
</feature>
<dbReference type="InterPro" id="IPR004790">
    <property type="entry name" value="Isocitrate_DH_NADP"/>
</dbReference>
<dbReference type="NCBIfam" id="TIGR00127">
    <property type="entry name" value="nadp_idh_euk"/>
    <property type="match status" value="1"/>
</dbReference>
<feature type="site" description="Critical for catalysis" evidence="10">
    <location>
        <position position="210"/>
    </location>
</feature>
<dbReference type="GO" id="GO:0000287">
    <property type="term" value="F:magnesium ion binding"/>
    <property type="evidence" value="ECO:0007669"/>
    <property type="project" value="InterPro"/>
</dbReference>
<sequence>MEKIKVKNPIVELDGDEMTQIIWKWIRERLILPYLDIDLKYYDLSVTKRDETDDQITVDAANAIKEYGVGVKCATITPDEQRVEEFNLKKMWRSPNGTIRNILGGVVFREPIVIDNVPRLVPGWTDPIVVGRHAFGDQYRATDFLVPGPGTLTMKFVGEDGEVIEKEVHNFPSSGVAMGMYNHDDSIRDFARACMNYGLDRGWPVYLSTKNTILKAYDGRFKDLFQEVFDNEFADKFAEAGIEYQHRLIDDMVASALKWNGKFIWACKNYDGDVQSDTVAQGFGSLGLMTSVLMTPDGKTVEAEAAHGTVTRHYRQHQEGRATSTNPIASIFAWTRGLMYRGKFDDTPDVVRFAETLEDVIIKTVEGGQMTKDLAILIGPDQSWMTTEQFFEAIVTNFEERMKNWS</sequence>
<keyword evidence="6 9" id="KW-0521">NADP</keyword>
<evidence type="ECO:0000256" key="7">
    <source>
        <dbReference type="ARBA" id="ARBA00023002"/>
    </source>
</evidence>
<dbReference type="Gene3D" id="3.40.718.10">
    <property type="entry name" value="Isopropylmalate Dehydrogenase"/>
    <property type="match status" value="1"/>
</dbReference>
<dbReference type="AlphaFoldDB" id="A0A9X2EF26"/>
<dbReference type="GO" id="GO:0006102">
    <property type="term" value="P:isocitrate metabolic process"/>
    <property type="evidence" value="ECO:0007669"/>
    <property type="project" value="UniProtKB-UniRule"/>
</dbReference>
<protein>
    <recommendedName>
        <fullName evidence="9">Isocitrate dehydrogenase [NADP]</fullName>
        <ecNumber evidence="9">1.1.1.42</ecNumber>
    </recommendedName>
</protein>
<dbReference type="PIRSF" id="PIRSF000108">
    <property type="entry name" value="IDH_NADP"/>
    <property type="match status" value="1"/>
</dbReference>
<evidence type="ECO:0000256" key="9">
    <source>
        <dbReference type="PIRNR" id="PIRNR000108"/>
    </source>
</evidence>
<feature type="binding site" evidence="11">
    <location>
        <position position="77"/>
    </location>
    <ligand>
        <name>D-threo-isocitrate</name>
        <dbReference type="ChEBI" id="CHEBI:15562"/>
    </ligand>
</feature>
<comment type="similarity">
    <text evidence="2 9">Belongs to the isocitrate and isopropylmalate dehydrogenases family.</text>
</comment>
<feature type="binding site" evidence="12">
    <location>
        <position position="250"/>
    </location>
    <ligand>
        <name>Mn(2+)</name>
        <dbReference type="ChEBI" id="CHEBI:29035"/>
    </ligand>
</feature>
<evidence type="ECO:0000313" key="16">
    <source>
        <dbReference type="Proteomes" id="UP001155128"/>
    </source>
</evidence>
<comment type="caution">
    <text evidence="15">The sequence shown here is derived from an EMBL/GenBank/DDBJ whole genome shotgun (WGS) entry which is preliminary data.</text>
</comment>
<feature type="binding site" evidence="11">
    <location>
        <begin position="94"/>
        <end position="100"/>
    </location>
    <ligand>
        <name>D-threo-isocitrate</name>
        <dbReference type="ChEBI" id="CHEBI:15562"/>
    </ligand>
</feature>
<feature type="site" description="Critical for catalysis" evidence="10">
    <location>
        <position position="139"/>
    </location>
</feature>
<dbReference type="EC" id="1.1.1.42" evidence="9"/>
<keyword evidence="8 9" id="KW-0464">Manganese</keyword>
<evidence type="ECO:0000313" key="15">
    <source>
        <dbReference type="EMBL" id="MCM8556743.1"/>
    </source>
</evidence>
<evidence type="ECO:0000256" key="10">
    <source>
        <dbReference type="PIRSR" id="PIRSR000108-1"/>
    </source>
</evidence>
<evidence type="ECO:0000259" key="14">
    <source>
        <dbReference type="SMART" id="SM01329"/>
    </source>
</evidence>
<evidence type="ECO:0000256" key="12">
    <source>
        <dbReference type="PIRSR" id="PIRSR000108-3"/>
    </source>
</evidence>
<dbReference type="PANTHER" id="PTHR11822">
    <property type="entry name" value="NADP-SPECIFIC ISOCITRATE DEHYDROGENASE"/>
    <property type="match status" value="1"/>
</dbReference>
<feature type="binding site" evidence="13">
    <location>
        <begin position="308"/>
        <end position="313"/>
    </location>
    <ligand>
        <name>NADP(+)</name>
        <dbReference type="ChEBI" id="CHEBI:58349"/>
    </ligand>
</feature>
<feature type="binding site" evidence="13">
    <location>
        <position position="258"/>
    </location>
    <ligand>
        <name>NADP(+)</name>
        <dbReference type="ChEBI" id="CHEBI:58349"/>
    </ligand>
</feature>
<evidence type="ECO:0000256" key="1">
    <source>
        <dbReference type="ARBA" id="ARBA00001936"/>
    </source>
</evidence>
<feature type="binding site" evidence="13">
    <location>
        <position position="326"/>
    </location>
    <ligand>
        <name>NADP(+)</name>
        <dbReference type="ChEBI" id="CHEBI:58349"/>
    </ligand>
</feature>
<feature type="binding site" evidence="11">
    <location>
        <position position="109"/>
    </location>
    <ligand>
        <name>D-threo-isocitrate</name>
        <dbReference type="ChEBI" id="CHEBI:15562"/>
    </ligand>
</feature>
<dbReference type="FunFam" id="3.40.718.10:FF:000044">
    <property type="entry name" value="Peroxisomal isocitrate dehydrogenase [NADP]"/>
    <property type="match status" value="1"/>
</dbReference>
<dbReference type="GO" id="GO:0006099">
    <property type="term" value="P:tricarboxylic acid cycle"/>
    <property type="evidence" value="ECO:0007669"/>
    <property type="project" value="UniProtKB-KW"/>
</dbReference>
<feature type="binding site" evidence="13">
    <location>
        <position position="82"/>
    </location>
    <ligand>
        <name>NADP(+)</name>
        <dbReference type="ChEBI" id="CHEBI:58349"/>
    </ligand>
</feature>
<evidence type="ECO:0000256" key="5">
    <source>
        <dbReference type="ARBA" id="ARBA00022842"/>
    </source>
</evidence>
<dbReference type="SMART" id="SM01329">
    <property type="entry name" value="Iso_dh"/>
    <property type="match status" value="1"/>
</dbReference>
<evidence type="ECO:0000256" key="3">
    <source>
        <dbReference type="ARBA" id="ARBA00022532"/>
    </source>
</evidence>
<evidence type="ECO:0000256" key="4">
    <source>
        <dbReference type="ARBA" id="ARBA00022723"/>
    </source>
</evidence>
<dbReference type="EMBL" id="JAMSHT010000001">
    <property type="protein sequence ID" value="MCM8556743.1"/>
    <property type="molecule type" value="Genomic_DNA"/>
</dbReference>
<accession>A0A9X2EF26</accession>
<comment type="cofactor">
    <cofactor evidence="9 12">
        <name>Mg(2+)</name>
        <dbReference type="ChEBI" id="CHEBI:18420"/>
    </cofactor>
    <cofactor evidence="9 12">
        <name>Mn(2+)</name>
        <dbReference type="ChEBI" id="CHEBI:29035"/>
    </cofactor>
    <text evidence="9 12">Binds 1 Mg(2+) or Mn(2+) ion per subunit.</text>
</comment>
<evidence type="ECO:0000256" key="2">
    <source>
        <dbReference type="ARBA" id="ARBA00007769"/>
    </source>
</evidence>
<proteinExistence type="inferred from homology"/>
<dbReference type="PANTHER" id="PTHR11822:SF21">
    <property type="entry name" value="ISOCITRATE DEHYDROGENASE [NADP], MITOCHONDRIAL"/>
    <property type="match status" value="1"/>
</dbReference>
<dbReference type="GO" id="GO:0051287">
    <property type="term" value="F:NAD binding"/>
    <property type="evidence" value="ECO:0007669"/>
    <property type="project" value="InterPro"/>
</dbReference>
<evidence type="ECO:0000256" key="6">
    <source>
        <dbReference type="ARBA" id="ARBA00022857"/>
    </source>
</evidence>
<feature type="binding site" evidence="13">
    <location>
        <begin position="75"/>
        <end position="77"/>
    </location>
    <ligand>
        <name>NADP(+)</name>
        <dbReference type="ChEBI" id="CHEBI:58349"/>
    </ligand>
</feature>
<keyword evidence="5 9" id="KW-0460">Magnesium</keyword>
<dbReference type="Pfam" id="PF00180">
    <property type="entry name" value="Iso_dh"/>
    <property type="match status" value="1"/>
</dbReference>
<dbReference type="InterPro" id="IPR024084">
    <property type="entry name" value="IsoPropMal-DH-like_dom"/>
</dbReference>
<feature type="domain" description="Isopropylmalate dehydrogenase-like" evidence="14">
    <location>
        <begin position="9"/>
        <end position="394"/>
    </location>
</feature>
<name>A0A9X2EF26_9SPHN</name>
<dbReference type="Proteomes" id="UP001155128">
    <property type="component" value="Unassembled WGS sequence"/>
</dbReference>
<keyword evidence="16" id="KW-1185">Reference proteome</keyword>
<organism evidence="15 16">
    <name type="scientific">Sphingomicrobium sediminis</name>
    <dbReference type="NCBI Taxonomy" id="2950949"/>
    <lineage>
        <taxon>Bacteria</taxon>
        <taxon>Pseudomonadati</taxon>
        <taxon>Pseudomonadota</taxon>
        <taxon>Alphaproteobacteria</taxon>
        <taxon>Sphingomonadales</taxon>
        <taxon>Sphingomonadaceae</taxon>
        <taxon>Sphingomicrobium</taxon>
    </lineage>
</organism>
<keyword evidence="4 9" id="KW-0479">Metal-binding</keyword>
<evidence type="ECO:0000256" key="11">
    <source>
        <dbReference type="PIRSR" id="PIRSR000108-2"/>
    </source>
</evidence>
<dbReference type="PROSITE" id="PS00470">
    <property type="entry name" value="IDH_IMDH"/>
    <property type="match status" value="1"/>
</dbReference>
<comment type="cofactor">
    <cofactor evidence="1">
        <name>Mn(2+)</name>
        <dbReference type="ChEBI" id="CHEBI:29035"/>
    </cofactor>
</comment>
<keyword evidence="3 9" id="KW-0816">Tricarboxylic acid cycle</keyword>
<dbReference type="RefSeq" id="WP_252112204.1">
    <property type="nucleotide sequence ID" value="NZ_JAMSHT010000001.1"/>
</dbReference>
<feature type="binding site" evidence="11">
    <location>
        <position position="132"/>
    </location>
    <ligand>
        <name>D-threo-isocitrate</name>
        <dbReference type="ChEBI" id="CHEBI:15562"/>
    </ligand>
</feature>
<dbReference type="SUPFAM" id="SSF53659">
    <property type="entry name" value="Isocitrate/Isopropylmalate dehydrogenase-like"/>
    <property type="match status" value="1"/>
</dbReference>
<dbReference type="NCBIfam" id="NF006156">
    <property type="entry name" value="PRK08299.1"/>
    <property type="match status" value="1"/>
</dbReference>
<evidence type="ECO:0000256" key="8">
    <source>
        <dbReference type="ARBA" id="ARBA00023211"/>
    </source>
</evidence>
<keyword evidence="7 9" id="KW-0560">Oxidoreductase</keyword>
<reference evidence="15" key="1">
    <citation type="submission" date="2022-06" db="EMBL/GenBank/DDBJ databases">
        <title>Sphingomicrobium sedimins sp. nov., a marine bacterium isolated from tidal flat.</title>
        <authorList>
            <person name="Kim C.-H."/>
            <person name="Yoo Y."/>
            <person name="Kim J.-J."/>
        </authorList>
    </citation>
    <scope>NUCLEOTIDE SEQUENCE</scope>
    <source>
        <strain evidence="15">GRR-S6-50</strain>
    </source>
</reference>
<evidence type="ECO:0000256" key="13">
    <source>
        <dbReference type="PIRSR" id="PIRSR000108-4"/>
    </source>
</evidence>
<gene>
    <name evidence="15" type="ORF">NDO55_02785</name>
</gene>
<comment type="catalytic activity">
    <reaction evidence="9">
        <text>D-threo-isocitrate + NADP(+) = 2-oxoglutarate + CO2 + NADPH</text>
        <dbReference type="Rhea" id="RHEA:19629"/>
        <dbReference type="ChEBI" id="CHEBI:15562"/>
        <dbReference type="ChEBI" id="CHEBI:16526"/>
        <dbReference type="ChEBI" id="CHEBI:16810"/>
        <dbReference type="ChEBI" id="CHEBI:57783"/>
        <dbReference type="ChEBI" id="CHEBI:58349"/>
        <dbReference type="EC" id="1.1.1.42"/>
    </reaction>
</comment>
<dbReference type="GO" id="GO:0004450">
    <property type="term" value="F:isocitrate dehydrogenase (NADP+) activity"/>
    <property type="evidence" value="ECO:0007669"/>
    <property type="project" value="UniProtKB-UniRule"/>
</dbReference>